<dbReference type="GO" id="GO:0005737">
    <property type="term" value="C:cytoplasm"/>
    <property type="evidence" value="ECO:0007669"/>
    <property type="project" value="UniProtKB-SubCell"/>
</dbReference>
<protein>
    <recommendedName>
        <fullName evidence="6 7">D,D-heptose 1,7-bisphosphate phosphatase</fullName>
        <ecNumber evidence="7">3.1.3.-</ecNumber>
    </recommendedName>
</protein>
<feature type="binding site" evidence="11">
    <location>
        <position position="17"/>
    </location>
    <ligand>
        <name>Mg(2+)</name>
        <dbReference type="ChEBI" id="CHEBI:18420"/>
    </ligand>
</feature>
<feature type="active site" description="Proton donor" evidence="8">
    <location>
        <position position="17"/>
    </location>
</feature>
<feature type="site" description="Stabilizes the phosphoryl group" evidence="10">
    <location>
        <position position="108"/>
    </location>
</feature>
<feature type="binding site" evidence="9">
    <location>
        <begin position="23"/>
        <end position="26"/>
    </location>
    <ligand>
        <name>substrate</name>
    </ligand>
</feature>
<gene>
    <name evidence="12" type="ORF">FM996_19790</name>
</gene>
<dbReference type="InterPro" id="IPR006549">
    <property type="entry name" value="HAD-SF_hydro_IIIA"/>
</dbReference>
<keyword evidence="4 7" id="KW-0378">Hydrolase</keyword>
<dbReference type="AlphaFoldDB" id="A0A549SDG6"/>
<evidence type="ECO:0000256" key="9">
    <source>
        <dbReference type="PIRSR" id="PIRSR004682-2"/>
    </source>
</evidence>
<feature type="binding site" evidence="11">
    <location>
        <position position="15"/>
    </location>
    <ligand>
        <name>Mg(2+)</name>
        <dbReference type="ChEBI" id="CHEBI:18420"/>
    </ligand>
</feature>
<dbReference type="Pfam" id="PF13242">
    <property type="entry name" value="Hydrolase_like"/>
    <property type="match status" value="1"/>
</dbReference>
<comment type="cofactor">
    <cofactor evidence="11">
        <name>Mg(2+)</name>
        <dbReference type="ChEBI" id="CHEBI:18420"/>
    </cofactor>
</comment>
<comment type="cofactor">
    <cofactor evidence="11">
        <name>Zn(2+)</name>
        <dbReference type="ChEBI" id="CHEBI:29105"/>
    </cofactor>
</comment>
<dbReference type="GO" id="GO:0046872">
    <property type="term" value="F:metal ion binding"/>
    <property type="evidence" value="ECO:0007669"/>
    <property type="project" value="UniProtKB-KW"/>
</dbReference>
<dbReference type="EC" id="3.1.3.-" evidence="7"/>
<proteinExistence type="inferred from homology"/>
<reference evidence="12 13" key="1">
    <citation type="submission" date="2019-07" db="EMBL/GenBank/DDBJ databases">
        <title>Ln-dependent methylotrophs.</title>
        <authorList>
            <person name="Tani A."/>
        </authorList>
    </citation>
    <scope>NUCLEOTIDE SEQUENCE [LARGE SCALE GENOMIC DNA]</scope>
    <source>
        <strain evidence="12 13">SM89A</strain>
    </source>
</reference>
<accession>A0A549SDG6</accession>
<evidence type="ECO:0000256" key="11">
    <source>
        <dbReference type="PIRSR" id="PIRSR004682-4"/>
    </source>
</evidence>
<comment type="subcellular location">
    <subcellularLocation>
        <location evidence="1 7">Cytoplasm</location>
    </subcellularLocation>
</comment>
<dbReference type="InterPro" id="IPR004446">
    <property type="entry name" value="Heptose_bisP_phosphatase"/>
</dbReference>
<feature type="binding site" evidence="11">
    <location>
        <position position="98"/>
    </location>
    <ligand>
        <name>Zn(2+)</name>
        <dbReference type="ChEBI" id="CHEBI:29105"/>
    </ligand>
</feature>
<feature type="binding site" evidence="9">
    <location>
        <begin position="57"/>
        <end position="60"/>
    </location>
    <ligand>
        <name>substrate</name>
    </ligand>
</feature>
<feature type="active site" description="Nucleophile" evidence="8">
    <location>
        <position position="15"/>
    </location>
</feature>
<evidence type="ECO:0000256" key="10">
    <source>
        <dbReference type="PIRSR" id="PIRSR004682-3"/>
    </source>
</evidence>
<dbReference type="CDD" id="cd07503">
    <property type="entry name" value="HAD_HisB-N"/>
    <property type="match status" value="1"/>
</dbReference>
<dbReference type="InterPro" id="IPR023214">
    <property type="entry name" value="HAD_sf"/>
</dbReference>
<dbReference type="Gene3D" id="3.40.50.1000">
    <property type="entry name" value="HAD superfamily/HAD-like"/>
    <property type="match status" value="1"/>
</dbReference>
<keyword evidence="11" id="KW-0862">Zinc</keyword>
<feature type="binding site" evidence="11">
    <location>
        <position position="134"/>
    </location>
    <ligand>
        <name>Mg(2+)</name>
        <dbReference type="ChEBI" id="CHEBI:18420"/>
    </ligand>
</feature>
<dbReference type="NCBIfam" id="TIGR01656">
    <property type="entry name" value="Histidinol-ppas"/>
    <property type="match status" value="1"/>
</dbReference>
<keyword evidence="11" id="KW-0460">Magnesium</keyword>
<evidence type="ECO:0000256" key="4">
    <source>
        <dbReference type="ARBA" id="ARBA00022801"/>
    </source>
</evidence>
<dbReference type="SUPFAM" id="SSF56784">
    <property type="entry name" value="HAD-like"/>
    <property type="match status" value="1"/>
</dbReference>
<dbReference type="PANTHER" id="PTHR42891:SF1">
    <property type="entry name" value="D-GLYCERO-BETA-D-MANNO-HEPTOSE-1,7-BISPHOSPHATE 7-PHOSPHATASE"/>
    <property type="match status" value="1"/>
</dbReference>
<evidence type="ECO:0000256" key="8">
    <source>
        <dbReference type="PIRSR" id="PIRSR004682-1"/>
    </source>
</evidence>
<feature type="binding site" evidence="11">
    <location>
        <position position="106"/>
    </location>
    <ligand>
        <name>Zn(2+)</name>
        <dbReference type="ChEBI" id="CHEBI:29105"/>
    </ligand>
</feature>
<feature type="binding site" evidence="11">
    <location>
        <position position="133"/>
    </location>
    <ligand>
        <name>Mg(2+)</name>
        <dbReference type="ChEBI" id="CHEBI:18420"/>
    </ligand>
</feature>
<organism evidence="12 13">
    <name type="scientific">Methylosinus sporium</name>
    <dbReference type="NCBI Taxonomy" id="428"/>
    <lineage>
        <taxon>Bacteria</taxon>
        <taxon>Pseudomonadati</taxon>
        <taxon>Pseudomonadota</taxon>
        <taxon>Alphaproteobacteria</taxon>
        <taxon>Hyphomicrobiales</taxon>
        <taxon>Methylocystaceae</taxon>
        <taxon>Methylosinus</taxon>
    </lineage>
</organism>
<dbReference type="InterPro" id="IPR006543">
    <property type="entry name" value="Histidinol-phos"/>
</dbReference>
<evidence type="ECO:0000256" key="5">
    <source>
        <dbReference type="ARBA" id="ARBA00023277"/>
    </source>
</evidence>
<feature type="binding site" evidence="9">
    <location>
        <begin position="107"/>
        <end position="108"/>
    </location>
    <ligand>
        <name>substrate</name>
    </ligand>
</feature>
<dbReference type="InterPro" id="IPR036412">
    <property type="entry name" value="HAD-like_sf"/>
</dbReference>
<evidence type="ECO:0000256" key="1">
    <source>
        <dbReference type="ARBA" id="ARBA00004496"/>
    </source>
</evidence>
<comment type="caution">
    <text evidence="12">The sequence shown here is derived from an EMBL/GenBank/DDBJ whole genome shotgun (WGS) entry which is preliminary data.</text>
</comment>
<dbReference type="EMBL" id="VJMF01000099">
    <property type="protein sequence ID" value="TRL26522.1"/>
    <property type="molecule type" value="Genomic_DNA"/>
</dbReference>
<feature type="site" description="Contributes to substrate recognition" evidence="10">
    <location>
        <position position="107"/>
    </location>
</feature>
<dbReference type="PANTHER" id="PTHR42891">
    <property type="entry name" value="D-GLYCERO-BETA-D-MANNO-HEPTOSE-1,7-BISPHOSPHATE 7-PHOSPHATASE"/>
    <property type="match status" value="1"/>
</dbReference>
<comment type="similarity">
    <text evidence="7">Belongs to the gmhB family.</text>
</comment>
<sequence length="189" mass="20949">MAQDTKIMKRAVFLDRDGTLIRERHYLCDPALVELEDRVTEALAFFQSHGLLLFGVTNQSGVAKGLFPIEAVHEVNRRVEFLLAEGRASISGWLVCPHDPTDRCDCRKPAPRLVREAARTFDIDCSHSFVIGDKRSDVELACAIGAVGILVLSGHGREYLDWARTHGRLIAENMADAAQIVRNLLVAQG</sequence>
<feature type="binding site" evidence="11">
    <location>
        <position position="104"/>
    </location>
    <ligand>
        <name>Zn(2+)</name>
        <dbReference type="ChEBI" id="CHEBI:29105"/>
    </ligand>
</feature>
<evidence type="ECO:0000256" key="3">
    <source>
        <dbReference type="ARBA" id="ARBA00022723"/>
    </source>
</evidence>
<evidence type="ECO:0000256" key="6">
    <source>
        <dbReference type="ARBA" id="ARBA00031828"/>
    </source>
</evidence>
<keyword evidence="3 11" id="KW-0479">Metal-binding</keyword>
<evidence type="ECO:0000313" key="12">
    <source>
        <dbReference type="EMBL" id="TRL26522.1"/>
    </source>
</evidence>
<dbReference type="GO" id="GO:0016791">
    <property type="term" value="F:phosphatase activity"/>
    <property type="evidence" value="ECO:0007669"/>
    <property type="project" value="InterPro"/>
</dbReference>
<feature type="binding site" evidence="9">
    <location>
        <begin position="15"/>
        <end position="17"/>
    </location>
    <ligand>
        <name>substrate</name>
    </ligand>
</feature>
<feature type="binding site" evidence="9">
    <location>
        <position position="134"/>
    </location>
    <ligand>
        <name>substrate</name>
    </ligand>
</feature>
<dbReference type="PIRSF" id="PIRSF004682">
    <property type="entry name" value="GmhB"/>
    <property type="match status" value="1"/>
</dbReference>
<dbReference type="NCBIfam" id="TIGR01662">
    <property type="entry name" value="HAD-SF-IIIA"/>
    <property type="match status" value="1"/>
</dbReference>
<evidence type="ECO:0000256" key="7">
    <source>
        <dbReference type="PIRNR" id="PIRNR004682"/>
    </source>
</evidence>
<keyword evidence="5 7" id="KW-0119">Carbohydrate metabolism</keyword>
<evidence type="ECO:0000256" key="2">
    <source>
        <dbReference type="ARBA" id="ARBA00022490"/>
    </source>
</evidence>
<dbReference type="Proteomes" id="UP000316781">
    <property type="component" value="Unassembled WGS sequence"/>
</dbReference>
<feature type="site" description="Stabilizes the phosphoryl group" evidence="10">
    <location>
        <position position="57"/>
    </location>
</feature>
<evidence type="ECO:0000313" key="13">
    <source>
        <dbReference type="Proteomes" id="UP000316781"/>
    </source>
</evidence>
<keyword evidence="2 7" id="KW-0963">Cytoplasm</keyword>
<name>A0A549SDG6_METSR</name>
<dbReference type="GO" id="GO:0005975">
    <property type="term" value="P:carbohydrate metabolic process"/>
    <property type="evidence" value="ECO:0007669"/>
    <property type="project" value="InterPro"/>
</dbReference>
<feature type="binding site" evidence="11">
    <location>
        <position position="96"/>
    </location>
    <ligand>
        <name>Zn(2+)</name>
        <dbReference type="ChEBI" id="CHEBI:29105"/>
    </ligand>
</feature>